<dbReference type="EMBL" id="NRDI02000003">
    <property type="protein sequence ID" value="KAI1517697.1"/>
    <property type="molecule type" value="Genomic_DNA"/>
</dbReference>
<keyword evidence="3" id="KW-1185">Reference proteome</keyword>
<organism evidence="2 3">
    <name type="scientific">Pyrenophora tritici-repentis</name>
    <dbReference type="NCBI Taxonomy" id="45151"/>
    <lineage>
        <taxon>Eukaryota</taxon>
        <taxon>Fungi</taxon>
        <taxon>Dikarya</taxon>
        <taxon>Ascomycota</taxon>
        <taxon>Pezizomycotina</taxon>
        <taxon>Dothideomycetes</taxon>
        <taxon>Pleosporomycetidae</taxon>
        <taxon>Pleosporales</taxon>
        <taxon>Pleosporineae</taxon>
        <taxon>Pleosporaceae</taxon>
        <taxon>Pyrenophora</taxon>
    </lineage>
</organism>
<feature type="region of interest" description="Disordered" evidence="1">
    <location>
        <begin position="1"/>
        <end position="30"/>
    </location>
</feature>
<dbReference type="AlphaFoldDB" id="A0A2W1DC32"/>
<evidence type="ECO:0000313" key="2">
    <source>
        <dbReference type="EMBL" id="KAI1517697.1"/>
    </source>
</evidence>
<gene>
    <name evidence="2" type="ORF">Ptr86124_002998</name>
</gene>
<comment type="caution">
    <text evidence="2">The sequence shown here is derived from an EMBL/GenBank/DDBJ whole genome shotgun (WGS) entry which is preliminary data.</text>
</comment>
<accession>A0A2W1DC32</accession>
<proteinExistence type="predicted"/>
<evidence type="ECO:0000313" key="3">
    <source>
        <dbReference type="Proteomes" id="UP000249757"/>
    </source>
</evidence>
<reference evidence="3" key="1">
    <citation type="journal article" date="2022" name="Microb. Genom.">
        <title>A global pangenome for the wheat fungal pathogen Pyrenophora tritici-repentis and prediction of effector protein structural homology.</title>
        <authorList>
            <person name="Moolhuijzen P.M."/>
            <person name="See P.T."/>
            <person name="Shi G."/>
            <person name="Powell H.R."/>
            <person name="Cockram J."/>
            <person name="Jorgensen L.N."/>
            <person name="Benslimane H."/>
            <person name="Strelkov S.E."/>
            <person name="Turner J."/>
            <person name="Liu Z."/>
            <person name="Moffat C.S."/>
        </authorList>
    </citation>
    <scope>NUCLEOTIDE SEQUENCE [LARGE SCALE GENOMIC DNA]</scope>
</reference>
<name>A0A2W1DC32_9PLEO</name>
<protein>
    <submittedName>
        <fullName evidence="2">Uncharacterized protein</fullName>
    </submittedName>
</protein>
<sequence>MSVEKRTDHESQLRTDDSLDRLPGLSSEAPRSQCKLTVWQFARQGLLVSLSTDHQYQFHDMYHDITTPHATQPARMATLCAQHAQAPEDTTRDLLG</sequence>
<evidence type="ECO:0000256" key="1">
    <source>
        <dbReference type="SAM" id="MobiDB-lite"/>
    </source>
</evidence>
<dbReference type="Proteomes" id="UP000249757">
    <property type="component" value="Unassembled WGS sequence"/>
</dbReference>
<feature type="compositionally biased region" description="Basic and acidic residues" evidence="1">
    <location>
        <begin position="1"/>
        <end position="20"/>
    </location>
</feature>